<dbReference type="EMBL" id="JARXIC010000006">
    <property type="protein sequence ID" value="MDQ8193862.1"/>
    <property type="molecule type" value="Genomic_DNA"/>
</dbReference>
<evidence type="ECO:0000313" key="1">
    <source>
        <dbReference type="EMBL" id="MDQ8193862.1"/>
    </source>
</evidence>
<evidence type="ECO:0008006" key="3">
    <source>
        <dbReference type="Google" id="ProtNLM"/>
    </source>
</evidence>
<comment type="caution">
    <text evidence="1">The sequence shown here is derived from an EMBL/GenBank/DDBJ whole genome shotgun (WGS) entry which is preliminary data.</text>
</comment>
<evidence type="ECO:0000313" key="2">
    <source>
        <dbReference type="Proteomes" id="UP001243717"/>
    </source>
</evidence>
<gene>
    <name evidence="1" type="ORF">QEH59_05470</name>
</gene>
<dbReference type="Proteomes" id="UP001243717">
    <property type="component" value="Unassembled WGS sequence"/>
</dbReference>
<protein>
    <recommendedName>
        <fullName evidence="3">DUF3108 domain-containing protein</fullName>
    </recommendedName>
</protein>
<dbReference type="RefSeq" id="WP_308984349.1">
    <property type="nucleotide sequence ID" value="NZ_JARXIC010000006.1"/>
</dbReference>
<keyword evidence="2" id="KW-1185">Reference proteome</keyword>
<proteinExistence type="predicted"/>
<reference evidence="1 2" key="1">
    <citation type="submission" date="2023-04" db="EMBL/GenBank/DDBJ databases">
        <title>A novel bacteria isolated from coastal sediment.</title>
        <authorList>
            <person name="Liu X.-J."/>
            <person name="Du Z.-J."/>
        </authorList>
    </citation>
    <scope>NUCLEOTIDE SEQUENCE [LARGE SCALE GENOMIC DNA]</scope>
    <source>
        <strain evidence="1 2">SDUM461004</strain>
    </source>
</reference>
<sequence length="223" mass="25431">MMKDSEIRSILIFVFLWPIMVHGQNDVPVYDVSFQTLFLNRSSETFTYLNQGRVETLPVNYDIVSQTVRYQGTSPMLIFRGEPNLEAGDLERQAVARIPLISLESEFTLICASENGNLACMPINSSNETMPRGTFCFINATSNQVIGVLEAERISIPPRSFEMVPGDNLESRRIPIRLAFMAEEEWEVFYSTEWTALGQKRAFVIVYNSPRNGRLTVRGVEFR</sequence>
<organism evidence="1 2">
    <name type="scientific">Thalassobacterium sedimentorum</name>
    <dbReference type="NCBI Taxonomy" id="3041258"/>
    <lineage>
        <taxon>Bacteria</taxon>
        <taxon>Pseudomonadati</taxon>
        <taxon>Verrucomicrobiota</taxon>
        <taxon>Opitutia</taxon>
        <taxon>Puniceicoccales</taxon>
        <taxon>Coraliomargaritaceae</taxon>
        <taxon>Thalassobacterium</taxon>
    </lineage>
</organism>
<name>A0ABU1AGA6_9BACT</name>
<accession>A0ABU1AGA6</accession>